<evidence type="ECO:0000313" key="2">
    <source>
        <dbReference type="Proteomes" id="UP000664940"/>
    </source>
</evidence>
<reference evidence="1 2" key="1">
    <citation type="journal article" date="2020" name="Nature">
        <title>Six reference-quality genomes reveal evolution of bat adaptations.</title>
        <authorList>
            <person name="Jebb D."/>
            <person name="Huang Z."/>
            <person name="Pippel M."/>
            <person name="Hughes G.M."/>
            <person name="Lavrichenko K."/>
            <person name="Devanna P."/>
            <person name="Winkler S."/>
            <person name="Jermiin L.S."/>
            <person name="Skirmuntt E.C."/>
            <person name="Katzourakis A."/>
            <person name="Burkitt-Gray L."/>
            <person name="Ray D.A."/>
            <person name="Sullivan K.A.M."/>
            <person name="Roscito J.G."/>
            <person name="Kirilenko B.M."/>
            <person name="Davalos L.M."/>
            <person name="Corthals A.P."/>
            <person name="Power M.L."/>
            <person name="Jones G."/>
            <person name="Ransome R.D."/>
            <person name="Dechmann D.K.N."/>
            <person name="Locatelli A.G."/>
            <person name="Puechmaille S.J."/>
            <person name="Fedrigo O."/>
            <person name="Jarvis E.D."/>
            <person name="Hiller M."/>
            <person name="Vernes S.C."/>
            <person name="Myers E.W."/>
            <person name="Teeling E.C."/>
        </authorList>
    </citation>
    <scope>NUCLEOTIDE SEQUENCE [LARGE SCALE GENOMIC DNA]</scope>
    <source>
        <strain evidence="1">Bat1K_MPI-CBG_1</strain>
    </source>
</reference>
<evidence type="ECO:0000313" key="1">
    <source>
        <dbReference type="EMBL" id="KAF6109503.1"/>
    </source>
</evidence>
<gene>
    <name evidence="1" type="ORF">HJG60_010776</name>
</gene>
<dbReference type="AlphaFoldDB" id="A0A834A7H9"/>
<protein>
    <submittedName>
        <fullName evidence="1">Uncharacterized protein</fullName>
    </submittedName>
</protein>
<dbReference type="Proteomes" id="UP000664940">
    <property type="component" value="Unassembled WGS sequence"/>
</dbReference>
<dbReference type="EMBL" id="JABVXQ010000005">
    <property type="protein sequence ID" value="KAF6109503.1"/>
    <property type="molecule type" value="Genomic_DNA"/>
</dbReference>
<proteinExistence type="predicted"/>
<sequence length="146" mass="15519">MWHLLMAHQQKSSHPFSSGQSLSCFLSHVAKREHPKAAWSQLSPKLHGSQKPVWLPCLGLNPSASLPLQPHFRLLPQSVTPASIPVLSKLYWAAIVSPGRHGPVVWSQSSPSSHAGAATGGGSCLPAASWVEITPIPLAQSTATTI</sequence>
<organism evidence="1 2">
    <name type="scientific">Phyllostomus discolor</name>
    <name type="common">pale spear-nosed bat</name>
    <dbReference type="NCBI Taxonomy" id="89673"/>
    <lineage>
        <taxon>Eukaryota</taxon>
        <taxon>Metazoa</taxon>
        <taxon>Chordata</taxon>
        <taxon>Craniata</taxon>
        <taxon>Vertebrata</taxon>
        <taxon>Euteleostomi</taxon>
        <taxon>Mammalia</taxon>
        <taxon>Eutheria</taxon>
        <taxon>Laurasiatheria</taxon>
        <taxon>Chiroptera</taxon>
        <taxon>Yangochiroptera</taxon>
        <taxon>Phyllostomidae</taxon>
        <taxon>Phyllostominae</taxon>
        <taxon>Phyllostomus</taxon>
    </lineage>
</organism>
<name>A0A834A7H9_9CHIR</name>
<comment type="caution">
    <text evidence="1">The sequence shown here is derived from an EMBL/GenBank/DDBJ whole genome shotgun (WGS) entry which is preliminary data.</text>
</comment>
<accession>A0A834A7H9</accession>